<reference evidence="1" key="1">
    <citation type="journal article" date="2012" name="PLoS Genet.">
        <title>Comparative analysis of the genomes of two field isolates of the rice blast fungus Magnaporthe oryzae.</title>
        <authorList>
            <person name="Xue M."/>
            <person name="Yang J."/>
            <person name="Li Z."/>
            <person name="Hu S."/>
            <person name="Yao N."/>
            <person name="Dean R.A."/>
            <person name="Zhao W."/>
            <person name="Shen M."/>
            <person name="Zhang H."/>
            <person name="Li C."/>
            <person name="Liu L."/>
            <person name="Cao L."/>
            <person name="Xu X."/>
            <person name="Xing Y."/>
            <person name="Hsiang T."/>
            <person name="Zhang Z."/>
            <person name="Xu J.R."/>
            <person name="Peng Y.L."/>
        </authorList>
    </citation>
    <scope>NUCLEOTIDE SEQUENCE</scope>
    <source>
        <strain evidence="1">Y34</strain>
    </source>
</reference>
<gene>
    <name evidence="1" type="ORF">OOU_Y34scaffold00036g5</name>
</gene>
<dbReference type="AlphaFoldDB" id="A0AA97PSB3"/>
<dbReference type="Proteomes" id="UP000011086">
    <property type="component" value="Unassembled WGS sequence"/>
</dbReference>
<accession>A0AA97PSB3</accession>
<evidence type="ECO:0000313" key="1">
    <source>
        <dbReference type="EMBL" id="ELQ44918.1"/>
    </source>
</evidence>
<name>A0AA97PSB3_PYRO3</name>
<dbReference type="SMR" id="A0AA97PSB3"/>
<dbReference type="EMBL" id="JH793812">
    <property type="protein sequence ID" value="ELQ44918.1"/>
    <property type="molecule type" value="Genomic_DNA"/>
</dbReference>
<organism evidence="1">
    <name type="scientific">Pyricularia oryzae (strain Y34)</name>
    <name type="common">Rice blast fungus</name>
    <name type="synonym">Magnaporthe oryzae</name>
    <dbReference type="NCBI Taxonomy" id="1143189"/>
    <lineage>
        <taxon>Eukaryota</taxon>
        <taxon>Fungi</taxon>
        <taxon>Dikarya</taxon>
        <taxon>Ascomycota</taxon>
        <taxon>Pezizomycotina</taxon>
        <taxon>Sordariomycetes</taxon>
        <taxon>Sordariomycetidae</taxon>
        <taxon>Magnaporthales</taxon>
        <taxon>Pyriculariaceae</taxon>
        <taxon>Pyricularia</taxon>
    </lineage>
</organism>
<protein>
    <submittedName>
        <fullName evidence="1">Uncharacterized protein</fullName>
    </submittedName>
</protein>
<proteinExistence type="predicted"/>
<sequence length="73" mass="8348">MYLLDYAMPIIPRSIPIIAPRKGMSPEAERDRAMSKEHHAQLAAEMSLRLKKAETKALKEKLSKVEVTKENKE</sequence>